<reference evidence="1 2" key="1">
    <citation type="submission" date="2020-12" db="EMBL/GenBank/DDBJ databases">
        <title>Metabolic potential, ecology and presence of endohyphal bacteria is reflected in genomic diversity of Mucoromycotina.</title>
        <authorList>
            <person name="Muszewska A."/>
            <person name="Okrasinska A."/>
            <person name="Steczkiewicz K."/>
            <person name="Drgas O."/>
            <person name="Orlowska M."/>
            <person name="Perlinska-Lenart U."/>
            <person name="Aleksandrzak-Piekarczyk T."/>
            <person name="Szatraj K."/>
            <person name="Zielenkiewicz U."/>
            <person name="Pilsyk S."/>
            <person name="Malc E."/>
            <person name="Mieczkowski P."/>
            <person name="Kruszewska J.S."/>
            <person name="Biernat P."/>
            <person name="Pawlowska J."/>
        </authorList>
    </citation>
    <scope>NUCLEOTIDE SEQUENCE [LARGE SCALE GENOMIC DNA]</scope>
    <source>
        <strain evidence="1 2">CBS 142.35</strain>
    </source>
</reference>
<name>A0A8H7S539_9FUNG</name>
<protein>
    <recommendedName>
        <fullName evidence="3">Proteasome assembly chaperone 3</fullName>
    </recommendedName>
</protein>
<dbReference type="Proteomes" id="UP000646827">
    <property type="component" value="Unassembled WGS sequence"/>
</dbReference>
<dbReference type="Gene3D" id="3.30.230.90">
    <property type="match status" value="1"/>
</dbReference>
<accession>A0A8H7S539</accession>
<dbReference type="PANTHER" id="PTHR31051">
    <property type="entry name" value="PROTEASOME ASSEMBLY CHAPERONE 3"/>
    <property type="match status" value="1"/>
</dbReference>
<dbReference type="InterPro" id="IPR053720">
    <property type="entry name" value="Psm_Assembly_Chaperone"/>
</dbReference>
<dbReference type="EMBL" id="JAEPRB010000103">
    <property type="protein sequence ID" value="KAG2221638.1"/>
    <property type="molecule type" value="Genomic_DNA"/>
</dbReference>
<sequence length="137" mass="15176">MDDIRFPLNNKQAACTVHGNHTEILITGYSDKIFIVVTQYGRIGSLIRTTVDIAPHLASNPGAVPTTSQFLFGESSGTQSDLYMLYASSISQTISAMNPHEQRPVILGIALKPEQDMKQQRQVFDQVIDKVMANPVW</sequence>
<comment type="caution">
    <text evidence="1">The sequence shown here is derived from an EMBL/GenBank/DDBJ whole genome shotgun (WGS) entry which is preliminary data.</text>
</comment>
<evidence type="ECO:0008006" key="3">
    <source>
        <dbReference type="Google" id="ProtNLM"/>
    </source>
</evidence>
<dbReference type="OrthoDB" id="5593278at2759"/>
<proteinExistence type="predicted"/>
<dbReference type="InterPro" id="IPR018788">
    <property type="entry name" value="Proteasome_assmbl_chp_3"/>
</dbReference>
<dbReference type="AlphaFoldDB" id="A0A8H7S539"/>
<dbReference type="Pfam" id="PF10178">
    <property type="entry name" value="PAC3"/>
    <property type="match status" value="1"/>
</dbReference>
<keyword evidence="2" id="KW-1185">Reference proteome</keyword>
<gene>
    <name evidence="1" type="ORF">INT45_001163</name>
</gene>
<evidence type="ECO:0000313" key="2">
    <source>
        <dbReference type="Proteomes" id="UP000646827"/>
    </source>
</evidence>
<dbReference type="PANTHER" id="PTHR31051:SF1">
    <property type="entry name" value="PROTEASOME ASSEMBLY CHAPERONE 3"/>
    <property type="match status" value="1"/>
</dbReference>
<evidence type="ECO:0000313" key="1">
    <source>
        <dbReference type="EMBL" id="KAG2221638.1"/>
    </source>
</evidence>
<organism evidence="1 2">
    <name type="scientific">Circinella minor</name>
    <dbReference type="NCBI Taxonomy" id="1195481"/>
    <lineage>
        <taxon>Eukaryota</taxon>
        <taxon>Fungi</taxon>
        <taxon>Fungi incertae sedis</taxon>
        <taxon>Mucoromycota</taxon>
        <taxon>Mucoromycotina</taxon>
        <taxon>Mucoromycetes</taxon>
        <taxon>Mucorales</taxon>
        <taxon>Lichtheimiaceae</taxon>
        <taxon>Circinella</taxon>
    </lineage>
</organism>
<dbReference type="GO" id="GO:0043248">
    <property type="term" value="P:proteasome assembly"/>
    <property type="evidence" value="ECO:0007669"/>
    <property type="project" value="InterPro"/>
</dbReference>